<name>A0A4Q4T4B5_9PEZI</name>
<proteinExistence type="predicted"/>
<evidence type="ECO:0008006" key="4">
    <source>
        <dbReference type="Google" id="ProtNLM"/>
    </source>
</evidence>
<reference evidence="2 3" key="1">
    <citation type="submission" date="2018-06" db="EMBL/GenBank/DDBJ databases">
        <title>Complete Genomes of Monosporascus.</title>
        <authorList>
            <person name="Robinson A.J."/>
            <person name="Natvig D.O."/>
        </authorList>
    </citation>
    <scope>NUCLEOTIDE SEQUENCE [LARGE SCALE GENOMIC DNA]</scope>
    <source>
        <strain evidence="2 3">CBS 110550</strain>
    </source>
</reference>
<dbReference type="OrthoDB" id="4721439at2759"/>
<organism evidence="2 3">
    <name type="scientific">Monosporascus ibericus</name>
    <dbReference type="NCBI Taxonomy" id="155417"/>
    <lineage>
        <taxon>Eukaryota</taxon>
        <taxon>Fungi</taxon>
        <taxon>Dikarya</taxon>
        <taxon>Ascomycota</taxon>
        <taxon>Pezizomycotina</taxon>
        <taxon>Sordariomycetes</taxon>
        <taxon>Xylariomycetidae</taxon>
        <taxon>Xylariales</taxon>
        <taxon>Xylariales incertae sedis</taxon>
        <taxon>Monosporascus</taxon>
    </lineage>
</organism>
<feature type="region of interest" description="Disordered" evidence="1">
    <location>
        <begin position="38"/>
        <end position="58"/>
    </location>
</feature>
<dbReference type="AlphaFoldDB" id="A0A4Q4T4B5"/>
<evidence type="ECO:0000256" key="1">
    <source>
        <dbReference type="SAM" id="MobiDB-lite"/>
    </source>
</evidence>
<protein>
    <recommendedName>
        <fullName evidence="4">HTH psq-type domain-containing protein</fullName>
    </recommendedName>
</protein>
<dbReference type="STRING" id="155417.A0A4Q4T4B5"/>
<evidence type="ECO:0000313" key="2">
    <source>
        <dbReference type="EMBL" id="RYP00041.1"/>
    </source>
</evidence>
<evidence type="ECO:0000313" key="3">
    <source>
        <dbReference type="Proteomes" id="UP000293360"/>
    </source>
</evidence>
<dbReference type="Proteomes" id="UP000293360">
    <property type="component" value="Unassembled WGS sequence"/>
</dbReference>
<comment type="caution">
    <text evidence="2">The sequence shown here is derived from an EMBL/GenBank/DDBJ whole genome shotgun (WGS) entry which is preliminary data.</text>
</comment>
<dbReference type="EMBL" id="QJNU01000399">
    <property type="protein sequence ID" value="RYP00041.1"/>
    <property type="molecule type" value="Genomic_DNA"/>
</dbReference>
<gene>
    <name evidence="2" type="ORF">DL764_006641</name>
</gene>
<sequence length="130" mass="15244">MVDFDRERRIQDAKDFIAEGNSEALANVRFEIPQSTLSHRLHGSKSRSEAQSNAQICGRAPAKKQVNRFIERHDKIYTKKERVMPRERLEARNRDDVHEFFPLLAQIRAKYNIQPENEYNMDETGVQEGE</sequence>
<accession>A0A4Q4T4B5</accession>
<keyword evidence="3" id="KW-1185">Reference proteome</keyword>